<dbReference type="Proteomes" id="UP001652623">
    <property type="component" value="Chromosome 2"/>
</dbReference>
<evidence type="ECO:0000256" key="7">
    <source>
        <dbReference type="ARBA" id="ARBA00023136"/>
    </source>
</evidence>
<comment type="subcellular location">
    <subcellularLocation>
        <location evidence="1">Membrane</location>
    </subcellularLocation>
</comment>
<comment type="subunit">
    <text evidence="3">F-type ATPases have 2 components, CF(1) - the catalytic core - and CF(0) - the membrane proton channel. CF(1) has five subunits: alpha(3), beta(3), gamma(1), delta(1), epsilon(1). CF(0) has three main subunits: a, b and c.</text>
</comment>
<dbReference type="GO" id="GO:0046933">
    <property type="term" value="F:proton-transporting ATP synthase activity, rotational mechanism"/>
    <property type="evidence" value="ECO:0007669"/>
    <property type="project" value="InterPro"/>
</dbReference>
<dbReference type="RefSeq" id="XP_024929424.1">
    <property type="nucleotide sequence ID" value="XM_025073656.3"/>
</dbReference>
<evidence type="ECO:0000256" key="5">
    <source>
        <dbReference type="ARBA" id="ARBA00022781"/>
    </source>
</evidence>
<keyword evidence="8" id="KW-0066">ATP synthesis</keyword>
<evidence type="ECO:0000313" key="9">
    <source>
        <dbReference type="Proteomes" id="UP001652623"/>
    </source>
</evidence>
<dbReference type="AlphaFoldDB" id="A0A6P3ZMN7"/>
<protein>
    <submittedName>
        <fullName evidence="10">ATP synthase subunit O, mitochondrial</fullName>
    </submittedName>
</protein>
<dbReference type="PROSITE" id="PS00389">
    <property type="entry name" value="ATPASE_DELTA"/>
    <property type="match status" value="1"/>
</dbReference>
<dbReference type="Gene3D" id="1.10.520.20">
    <property type="entry name" value="N-terminal domain of the delta subunit of the F1F0-ATP synthase"/>
    <property type="match status" value="1"/>
</dbReference>
<organism evidence="9 10">
    <name type="scientific">Ziziphus jujuba</name>
    <name type="common">Chinese jujube</name>
    <name type="synonym">Ziziphus sativa</name>
    <dbReference type="NCBI Taxonomy" id="326968"/>
    <lineage>
        <taxon>Eukaryota</taxon>
        <taxon>Viridiplantae</taxon>
        <taxon>Streptophyta</taxon>
        <taxon>Embryophyta</taxon>
        <taxon>Tracheophyta</taxon>
        <taxon>Spermatophyta</taxon>
        <taxon>Magnoliopsida</taxon>
        <taxon>eudicotyledons</taxon>
        <taxon>Gunneridae</taxon>
        <taxon>Pentapetalae</taxon>
        <taxon>rosids</taxon>
        <taxon>fabids</taxon>
        <taxon>Rosales</taxon>
        <taxon>Rhamnaceae</taxon>
        <taxon>Paliureae</taxon>
        <taxon>Ziziphus</taxon>
    </lineage>
</organism>
<keyword evidence="7" id="KW-0472">Membrane</keyword>
<evidence type="ECO:0000256" key="6">
    <source>
        <dbReference type="ARBA" id="ARBA00023065"/>
    </source>
</evidence>
<name>A0A6P3ZMN7_ZIZJJ</name>
<sequence>MAFAGRIRSSFPFAKLLRSDAISTAQRSSPREALLCSTIANSELSRNYATATGKKEEKIKVPLSLFGGSGNYASALYLSAVKANALDKVESELLTIVEASKKSPVFSQFTKDSSVPAETRVNAITDIADQAKFSDITKNFLVILAGNGRLRFIESIAKRFSELTMAHKGELKAIVTTVIPLPPQEEKELQETIQDIFGQGKKVTIEQKIDPSIWGGLVVQFGQKVFDMSIKTRARQMERYLREPIQIGNL</sequence>
<dbReference type="InterPro" id="IPR020781">
    <property type="entry name" value="ATPase_OSCP/d_CS"/>
</dbReference>
<keyword evidence="6" id="KW-0406">Ion transport</keyword>
<dbReference type="HAMAP" id="MF_01416">
    <property type="entry name" value="ATP_synth_delta_bact"/>
    <property type="match status" value="1"/>
</dbReference>
<dbReference type="GO" id="GO:0016020">
    <property type="term" value="C:membrane"/>
    <property type="evidence" value="ECO:0007669"/>
    <property type="project" value="UniProtKB-SubCell"/>
</dbReference>
<dbReference type="PRINTS" id="PR00125">
    <property type="entry name" value="ATPASEDELTA"/>
</dbReference>
<evidence type="ECO:0000256" key="8">
    <source>
        <dbReference type="ARBA" id="ARBA00023310"/>
    </source>
</evidence>
<dbReference type="KEGG" id="zju:107417622"/>
<keyword evidence="9" id="KW-1185">Reference proteome</keyword>
<comment type="similarity">
    <text evidence="2">Belongs to the ATPase delta chain family.</text>
</comment>
<reference evidence="10" key="2">
    <citation type="submission" date="2025-08" db="UniProtKB">
        <authorList>
            <consortium name="RefSeq"/>
        </authorList>
    </citation>
    <scope>IDENTIFICATION</scope>
    <source>
        <tissue evidence="10">Seedling</tissue>
    </source>
</reference>
<dbReference type="GeneID" id="107417622"/>
<evidence type="ECO:0000256" key="1">
    <source>
        <dbReference type="ARBA" id="ARBA00004370"/>
    </source>
</evidence>
<keyword evidence="4" id="KW-0813">Transport</keyword>
<dbReference type="InterPro" id="IPR000711">
    <property type="entry name" value="ATPase_OSCP/dsu"/>
</dbReference>
<reference evidence="9" key="1">
    <citation type="submission" date="2025-05" db="UniProtKB">
        <authorList>
            <consortium name="RefSeq"/>
        </authorList>
    </citation>
    <scope>NUCLEOTIDE SEQUENCE [LARGE SCALE GENOMIC DNA]</scope>
</reference>
<gene>
    <name evidence="10" type="primary">LOC107417622</name>
</gene>
<evidence type="ECO:0000256" key="4">
    <source>
        <dbReference type="ARBA" id="ARBA00022448"/>
    </source>
</evidence>
<evidence type="ECO:0000313" key="10">
    <source>
        <dbReference type="RefSeq" id="XP_024929424.1"/>
    </source>
</evidence>
<evidence type="ECO:0000256" key="3">
    <source>
        <dbReference type="ARBA" id="ARBA00011648"/>
    </source>
</evidence>
<accession>A0A6P3ZMN7</accession>
<proteinExistence type="inferred from homology"/>
<dbReference type="NCBIfam" id="TIGR01145">
    <property type="entry name" value="ATP_synt_delta"/>
    <property type="match status" value="1"/>
</dbReference>
<dbReference type="SUPFAM" id="SSF47928">
    <property type="entry name" value="N-terminal domain of the delta subunit of the F1F0-ATP synthase"/>
    <property type="match status" value="1"/>
</dbReference>
<dbReference type="InterPro" id="IPR026015">
    <property type="entry name" value="ATP_synth_OSCP/delta_N_sf"/>
</dbReference>
<dbReference type="PANTHER" id="PTHR11910">
    <property type="entry name" value="ATP SYNTHASE DELTA CHAIN"/>
    <property type="match status" value="1"/>
</dbReference>
<dbReference type="Pfam" id="PF00213">
    <property type="entry name" value="OSCP"/>
    <property type="match status" value="1"/>
</dbReference>
<evidence type="ECO:0000256" key="2">
    <source>
        <dbReference type="ARBA" id="ARBA00007046"/>
    </source>
</evidence>
<keyword evidence="5" id="KW-0375">Hydrogen ion transport</keyword>